<dbReference type="Pfam" id="PF00392">
    <property type="entry name" value="GntR"/>
    <property type="match status" value="1"/>
</dbReference>
<dbReference type="PANTHER" id="PTHR44846">
    <property type="entry name" value="MANNOSYL-D-GLYCERATE TRANSPORT/METABOLISM SYSTEM REPRESSOR MNGR-RELATED"/>
    <property type="match status" value="1"/>
</dbReference>
<sequence>MRTLTVEDEVFASPPDLSEAHDLPGHVRIAYWLERLIASRRLRSGDRLPAEVQVAAALGVSRMTLRQALAGLESKGLLERRRGRFGGNFVTEPKVDFTLAGLPGFTEQMRRAHVEAGAHVVRAATRTPSADVRAALGLKRGEQVHEVIRVRSGNGEPVALEETYLPAGPFPGLLTHDLTDSIYSTMEREYARRPHSADEVIEPIKATAQQAELLNVAVDAVLLLVVRTSYDEAGVPVEHSRDHFRPDRTRIVLRTHVDHGTLTEAEPV</sequence>
<evidence type="ECO:0000259" key="4">
    <source>
        <dbReference type="PROSITE" id="PS50949"/>
    </source>
</evidence>
<dbReference type="CDD" id="cd07377">
    <property type="entry name" value="WHTH_GntR"/>
    <property type="match status" value="1"/>
</dbReference>
<dbReference type="SMART" id="SM00866">
    <property type="entry name" value="UTRA"/>
    <property type="match status" value="1"/>
</dbReference>
<dbReference type="EMBL" id="WUEK01000010">
    <property type="protein sequence ID" value="MXG91142.1"/>
    <property type="molecule type" value="Genomic_DNA"/>
</dbReference>
<dbReference type="GO" id="GO:0045892">
    <property type="term" value="P:negative regulation of DNA-templated transcription"/>
    <property type="evidence" value="ECO:0007669"/>
    <property type="project" value="TreeGrafter"/>
</dbReference>
<evidence type="ECO:0000256" key="3">
    <source>
        <dbReference type="ARBA" id="ARBA00023163"/>
    </source>
</evidence>
<keyword evidence="2" id="KW-0238">DNA-binding</keyword>
<comment type="caution">
    <text evidence="5">The sequence shown here is derived from an EMBL/GenBank/DDBJ whole genome shotgun (WGS) entry which is preliminary data.</text>
</comment>
<protein>
    <submittedName>
        <fullName evidence="5">UTRA domain-containing protein</fullName>
    </submittedName>
</protein>
<dbReference type="InterPro" id="IPR028978">
    <property type="entry name" value="Chorismate_lyase_/UTRA_dom_sf"/>
</dbReference>
<dbReference type="RefSeq" id="WP_160879057.1">
    <property type="nucleotide sequence ID" value="NZ_WUEK01000010.1"/>
</dbReference>
<dbReference type="PRINTS" id="PR00035">
    <property type="entry name" value="HTHGNTR"/>
</dbReference>
<dbReference type="InterPro" id="IPR036388">
    <property type="entry name" value="WH-like_DNA-bd_sf"/>
</dbReference>
<reference evidence="5 6" key="1">
    <citation type="submission" date="2019-12" db="EMBL/GenBank/DDBJ databases">
        <authorList>
            <person name="Kun Z."/>
        </authorList>
    </citation>
    <scope>NUCLEOTIDE SEQUENCE [LARGE SCALE GENOMIC DNA]</scope>
    <source>
        <strain evidence="5 6">YIM 123512</strain>
    </source>
</reference>
<dbReference type="Pfam" id="PF07702">
    <property type="entry name" value="UTRA"/>
    <property type="match status" value="1"/>
</dbReference>
<dbReference type="GO" id="GO:0003700">
    <property type="term" value="F:DNA-binding transcription factor activity"/>
    <property type="evidence" value="ECO:0007669"/>
    <property type="project" value="InterPro"/>
</dbReference>
<keyword evidence="3" id="KW-0804">Transcription</keyword>
<dbReference type="PROSITE" id="PS50949">
    <property type="entry name" value="HTH_GNTR"/>
    <property type="match status" value="1"/>
</dbReference>
<keyword evidence="6" id="KW-1185">Reference proteome</keyword>
<dbReference type="SUPFAM" id="SSF64288">
    <property type="entry name" value="Chorismate lyase-like"/>
    <property type="match status" value="1"/>
</dbReference>
<accession>A0A6L7F2I9</accession>
<proteinExistence type="predicted"/>
<dbReference type="InterPro" id="IPR000524">
    <property type="entry name" value="Tscrpt_reg_HTH_GntR"/>
</dbReference>
<keyword evidence="1" id="KW-0805">Transcription regulation</keyword>
<evidence type="ECO:0000313" key="6">
    <source>
        <dbReference type="Proteomes" id="UP000473325"/>
    </source>
</evidence>
<feature type="domain" description="HTH gntR-type" evidence="4">
    <location>
        <begin position="23"/>
        <end position="93"/>
    </location>
</feature>
<evidence type="ECO:0000313" key="5">
    <source>
        <dbReference type="EMBL" id="MXG91142.1"/>
    </source>
</evidence>
<dbReference type="PANTHER" id="PTHR44846:SF1">
    <property type="entry name" value="MANNOSYL-D-GLYCERATE TRANSPORT_METABOLISM SYSTEM REPRESSOR MNGR-RELATED"/>
    <property type="match status" value="1"/>
</dbReference>
<dbReference type="InterPro" id="IPR011663">
    <property type="entry name" value="UTRA"/>
</dbReference>
<dbReference type="Gene3D" id="3.40.1410.10">
    <property type="entry name" value="Chorismate lyase-like"/>
    <property type="match status" value="1"/>
</dbReference>
<evidence type="ECO:0000256" key="2">
    <source>
        <dbReference type="ARBA" id="ARBA00023125"/>
    </source>
</evidence>
<gene>
    <name evidence="5" type="ORF">GRQ65_16455</name>
</gene>
<dbReference type="SMART" id="SM00345">
    <property type="entry name" value="HTH_GNTR"/>
    <property type="match status" value="1"/>
</dbReference>
<evidence type="ECO:0000256" key="1">
    <source>
        <dbReference type="ARBA" id="ARBA00023015"/>
    </source>
</evidence>
<organism evidence="5 6">
    <name type="scientific">Nocardioides flavescens</name>
    <dbReference type="NCBI Taxonomy" id="2691959"/>
    <lineage>
        <taxon>Bacteria</taxon>
        <taxon>Bacillati</taxon>
        <taxon>Actinomycetota</taxon>
        <taxon>Actinomycetes</taxon>
        <taxon>Propionibacteriales</taxon>
        <taxon>Nocardioidaceae</taxon>
        <taxon>Nocardioides</taxon>
    </lineage>
</organism>
<dbReference type="AlphaFoldDB" id="A0A6L7F2I9"/>
<dbReference type="InterPro" id="IPR050679">
    <property type="entry name" value="Bact_HTH_transcr_reg"/>
</dbReference>
<dbReference type="SUPFAM" id="SSF46785">
    <property type="entry name" value="Winged helix' DNA-binding domain"/>
    <property type="match status" value="1"/>
</dbReference>
<dbReference type="Proteomes" id="UP000473325">
    <property type="component" value="Unassembled WGS sequence"/>
</dbReference>
<dbReference type="GO" id="GO:0003677">
    <property type="term" value="F:DNA binding"/>
    <property type="evidence" value="ECO:0007669"/>
    <property type="project" value="UniProtKB-KW"/>
</dbReference>
<name>A0A6L7F2I9_9ACTN</name>
<dbReference type="InterPro" id="IPR036390">
    <property type="entry name" value="WH_DNA-bd_sf"/>
</dbReference>
<dbReference type="Gene3D" id="1.10.10.10">
    <property type="entry name" value="Winged helix-like DNA-binding domain superfamily/Winged helix DNA-binding domain"/>
    <property type="match status" value="1"/>
</dbReference>